<reference evidence="3 4" key="1">
    <citation type="journal article" date="2018" name="Evol. Lett.">
        <title>Horizontal gene cluster transfer increased hallucinogenic mushroom diversity.</title>
        <authorList>
            <person name="Reynolds H.T."/>
            <person name="Vijayakumar V."/>
            <person name="Gluck-Thaler E."/>
            <person name="Korotkin H.B."/>
            <person name="Matheny P.B."/>
            <person name="Slot J.C."/>
        </authorList>
    </citation>
    <scope>NUCLEOTIDE SEQUENCE [LARGE SCALE GENOMIC DNA]</scope>
    <source>
        <strain evidence="3 4">2631</strain>
    </source>
</reference>
<dbReference type="PROSITE" id="PS51762">
    <property type="entry name" value="GH16_2"/>
    <property type="match status" value="1"/>
</dbReference>
<protein>
    <recommendedName>
        <fullName evidence="2">GH16 domain-containing protein</fullName>
    </recommendedName>
</protein>
<dbReference type="OrthoDB" id="192832at2759"/>
<evidence type="ECO:0000259" key="2">
    <source>
        <dbReference type="PROSITE" id="PS51762"/>
    </source>
</evidence>
<dbReference type="STRING" id="93625.A0A409VNL7"/>
<dbReference type="FunFam" id="2.60.120.200:FF:000179">
    <property type="entry name" value="Unplaced genomic scaffold supercont1.19, whole genome shotgun sequence"/>
    <property type="match status" value="1"/>
</dbReference>
<feature type="domain" description="GH16" evidence="2">
    <location>
        <begin position="39"/>
        <end position="313"/>
    </location>
</feature>
<dbReference type="InterPro" id="IPR013320">
    <property type="entry name" value="ConA-like_dom_sf"/>
</dbReference>
<dbReference type="SUPFAM" id="SSF49899">
    <property type="entry name" value="Concanavalin A-like lectins/glucanases"/>
    <property type="match status" value="1"/>
</dbReference>
<dbReference type="GO" id="GO:0004553">
    <property type="term" value="F:hydrolase activity, hydrolyzing O-glycosyl compounds"/>
    <property type="evidence" value="ECO:0007669"/>
    <property type="project" value="InterPro"/>
</dbReference>
<comment type="caution">
    <text evidence="3">The sequence shown here is derived from an EMBL/GenBank/DDBJ whole genome shotgun (WGS) entry which is preliminary data.</text>
</comment>
<feature type="signal peptide" evidence="1">
    <location>
        <begin position="1"/>
        <end position="19"/>
    </location>
</feature>
<organism evidence="3 4">
    <name type="scientific">Psilocybe cyanescens</name>
    <dbReference type="NCBI Taxonomy" id="93625"/>
    <lineage>
        <taxon>Eukaryota</taxon>
        <taxon>Fungi</taxon>
        <taxon>Dikarya</taxon>
        <taxon>Basidiomycota</taxon>
        <taxon>Agaricomycotina</taxon>
        <taxon>Agaricomycetes</taxon>
        <taxon>Agaricomycetidae</taxon>
        <taxon>Agaricales</taxon>
        <taxon>Agaricineae</taxon>
        <taxon>Strophariaceae</taxon>
        <taxon>Psilocybe</taxon>
    </lineage>
</organism>
<keyword evidence="4" id="KW-1185">Reference proteome</keyword>
<name>A0A409VNL7_PSICY</name>
<dbReference type="Proteomes" id="UP000283269">
    <property type="component" value="Unassembled WGS sequence"/>
</dbReference>
<accession>A0A409VNL7</accession>
<dbReference type="Pfam" id="PF26113">
    <property type="entry name" value="GH16_XgeA"/>
    <property type="match status" value="1"/>
</dbReference>
<feature type="chain" id="PRO_5019297096" description="GH16 domain-containing protein" evidence="1">
    <location>
        <begin position="20"/>
        <end position="343"/>
    </location>
</feature>
<dbReference type="PANTHER" id="PTHR10963:SF24">
    <property type="entry name" value="GLYCOSIDASE C21B10.07-RELATED"/>
    <property type="match status" value="1"/>
</dbReference>
<dbReference type="Gene3D" id="2.60.120.200">
    <property type="match status" value="1"/>
</dbReference>
<sequence>MMNWSLLLLLSVLPFNVLAGKSNEPSLRSRHVGHARNLQNRNNNTGSCQPQSYKLKDLYQGQSFLNDWDFFSGEDPTNGNVNYQTQENAIKKGLAYVQDDGSTVLAVDDFSTVPVNGRRDSVRISSKKTYSNGLFIADFFTMPHGCSVWPAYWSFGPNWPAAGEIDVLEGVHNQPTNQMSLHTSEGCSLPSKFSASQVTSNVLHTECFVEPSNVGCGFSDTDPNSYGHNFNVAGGGVFAHLWDNTGIKIWRFSRGNIPADITSKNPNPSTWGVPAANFPSATCDMASHFFEHNLVINTSICGDFAGATYPTSGCPGTCGEAVANATNFKFAKWRLNYIAVYNL</sequence>
<keyword evidence="1" id="KW-0732">Signal</keyword>
<dbReference type="PANTHER" id="PTHR10963">
    <property type="entry name" value="GLYCOSYL HYDROLASE-RELATED"/>
    <property type="match status" value="1"/>
</dbReference>
<dbReference type="GO" id="GO:0009251">
    <property type="term" value="P:glucan catabolic process"/>
    <property type="evidence" value="ECO:0007669"/>
    <property type="project" value="TreeGrafter"/>
</dbReference>
<evidence type="ECO:0000313" key="3">
    <source>
        <dbReference type="EMBL" id="PPQ67875.1"/>
    </source>
</evidence>
<dbReference type="EMBL" id="NHYD01003968">
    <property type="protein sequence ID" value="PPQ67875.1"/>
    <property type="molecule type" value="Genomic_DNA"/>
</dbReference>
<proteinExistence type="predicted"/>
<gene>
    <name evidence="3" type="ORF">CVT25_010314</name>
</gene>
<evidence type="ECO:0000313" key="4">
    <source>
        <dbReference type="Proteomes" id="UP000283269"/>
    </source>
</evidence>
<dbReference type="AlphaFoldDB" id="A0A409VNL7"/>
<dbReference type="InParanoid" id="A0A409VNL7"/>
<dbReference type="InterPro" id="IPR050546">
    <property type="entry name" value="Glycosyl_Hydrlase_16"/>
</dbReference>
<evidence type="ECO:0000256" key="1">
    <source>
        <dbReference type="SAM" id="SignalP"/>
    </source>
</evidence>
<dbReference type="InterPro" id="IPR000757">
    <property type="entry name" value="Beta-glucanase-like"/>
</dbReference>
<dbReference type="CDD" id="cd02181">
    <property type="entry name" value="GH16_fungal_Lam16A_glucanase"/>
    <property type="match status" value="1"/>
</dbReference>